<comment type="similarity">
    <text evidence="4 12">In the N-terminal section; belongs to the cytidine and deoxycytidylate deaminase family.</text>
</comment>
<dbReference type="RefSeq" id="WP_408624684.1">
    <property type="nucleotide sequence ID" value="NZ_JBEQCT010000008.1"/>
</dbReference>
<dbReference type="InterPro" id="IPR024072">
    <property type="entry name" value="DHFR-like_dom_sf"/>
</dbReference>
<comment type="catalytic activity">
    <reaction evidence="12">
        <text>5-amino-6-(5-phospho-D-ribitylamino)uracil + NADP(+) = 5-amino-6-(5-phospho-D-ribosylamino)uracil + NADPH + H(+)</text>
        <dbReference type="Rhea" id="RHEA:17845"/>
        <dbReference type="ChEBI" id="CHEBI:15378"/>
        <dbReference type="ChEBI" id="CHEBI:57783"/>
        <dbReference type="ChEBI" id="CHEBI:58349"/>
        <dbReference type="ChEBI" id="CHEBI:58421"/>
        <dbReference type="ChEBI" id="CHEBI:58453"/>
        <dbReference type="EC" id="1.1.1.193"/>
    </reaction>
</comment>
<evidence type="ECO:0000256" key="12">
    <source>
        <dbReference type="PIRNR" id="PIRNR006769"/>
    </source>
</evidence>
<keyword evidence="12 14" id="KW-0378">Hydrolase</keyword>
<keyword evidence="10 12" id="KW-0560">Oxidoreductase</keyword>
<organism evidence="14 15">
    <name type="scientific">Celerinatantimonas yamalensis</name>
    <dbReference type="NCBI Taxonomy" id="559956"/>
    <lineage>
        <taxon>Bacteria</taxon>
        <taxon>Pseudomonadati</taxon>
        <taxon>Pseudomonadota</taxon>
        <taxon>Gammaproteobacteria</taxon>
        <taxon>Celerinatantimonadaceae</taxon>
        <taxon>Celerinatantimonas</taxon>
    </lineage>
</organism>
<dbReference type="InterPro" id="IPR002734">
    <property type="entry name" value="RibDG_C"/>
</dbReference>
<name>A0ABW9GAW9_9GAMM</name>
<dbReference type="EC" id="1.1.1.193" evidence="12"/>
<evidence type="ECO:0000256" key="11">
    <source>
        <dbReference type="ARBA" id="ARBA00023268"/>
    </source>
</evidence>
<dbReference type="EC" id="3.5.4.26" evidence="12"/>
<dbReference type="PROSITE" id="PS51747">
    <property type="entry name" value="CYT_DCMP_DEAMINASES_2"/>
    <property type="match status" value="1"/>
</dbReference>
<dbReference type="InterPro" id="IPR011549">
    <property type="entry name" value="RibD_C"/>
</dbReference>
<dbReference type="Gene3D" id="3.40.140.10">
    <property type="entry name" value="Cytidine Deaminase, domain 2"/>
    <property type="match status" value="1"/>
</dbReference>
<evidence type="ECO:0000256" key="7">
    <source>
        <dbReference type="ARBA" id="ARBA00022723"/>
    </source>
</evidence>
<dbReference type="NCBIfam" id="TIGR00227">
    <property type="entry name" value="ribD_Cterm"/>
    <property type="match status" value="1"/>
</dbReference>
<dbReference type="NCBIfam" id="TIGR00326">
    <property type="entry name" value="eubact_ribD"/>
    <property type="match status" value="1"/>
</dbReference>
<comment type="function">
    <text evidence="1 12">Converts 2,5-diamino-6-(ribosylamino)-4(3h)-pyrimidinone 5'-phosphate into 5-amino-6-(ribosylamino)-2,4(1h,3h)-pyrimidinedione 5'-phosphate.</text>
</comment>
<comment type="pathway">
    <text evidence="2 12">Cofactor biosynthesis; riboflavin biosynthesis; 5-amino-6-(D-ribitylamino)uracil from GTP: step 2/4.</text>
</comment>
<evidence type="ECO:0000256" key="5">
    <source>
        <dbReference type="ARBA" id="ARBA00007417"/>
    </source>
</evidence>
<dbReference type="CDD" id="cd01284">
    <property type="entry name" value="Riboflavin_deaminase-reductase"/>
    <property type="match status" value="1"/>
</dbReference>
<dbReference type="GO" id="GO:0008835">
    <property type="term" value="F:diaminohydroxyphosphoribosylaminopyrimidine deaminase activity"/>
    <property type="evidence" value="ECO:0007669"/>
    <property type="project" value="UniProtKB-EC"/>
</dbReference>
<dbReference type="PANTHER" id="PTHR38011">
    <property type="entry name" value="DIHYDROFOLATE REDUCTASE FAMILY PROTEIN (AFU_ORTHOLOGUE AFUA_8G06820)"/>
    <property type="match status" value="1"/>
</dbReference>
<reference evidence="14 15" key="1">
    <citation type="journal article" date="2013" name="Int. J. Syst. Evol. Microbiol.">
        <title>Celerinatantimonas yamalensis sp. nov., a cold-adapted diazotrophic bacterium from a cold permafrost brine.</title>
        <authorList>
            <person name="Shcherbakova V."/>
            <person name="Chuvilskaya N."/>
            <person name="Rivkina E."/>
            <person name="Demidov N."/>
            <person name="Uchaeva V."/>
            <person name="Suetin S."/>
            <person name="Suzina N."/>
            <person name="Gilichinsky D."/>
        </authorList>
    </citation>
    <scope>NUCLEOTIDE SEQUENCE [LARGE SCALE GENOMIC DNA]</scope>
    <source>
        <strain evidence="14 15">C7</strain>
    </source>
</reference>
<dbReference type="InterPro" id="IPR002125">
    <property type="entry name" value="CMP_dCMP_dom"/>
</dbReference>
<evidence type="ECO:0000256" key="1">
    <source>
        <dbReference type="ARBA" id="ARBA00002151"/>
    </source>
</evidence>
<evidence type="ECO:0000256" key="4">
    <source>
        <dbReference type="ARBA" id="ARBA00005259"/>
    </source>
</evidence>
<evidence type="ECO:0000313" key="15">
    <source>
        <dbReference type="Proteomes" id="UP001629953"/>
    </source>
</evidence>
<dbReference type="Gene3D" id="3.40.430.10">
    <property type="entry name" value="Dihydrofolate Reductase, subunit A"/>
    <property type="match status" value="1"/>
</dbReference>
<accession>A0ABW9GAW9</accession>
<keyword evidence="15" id="KW-1185">Reference proteome</keyword>
<evidence type="ECO:0000256" key="9">
    <source>
        <dbReference type="ARBA" id="ARBA00022857"/>
    </source>
</evidence>
<keyword evidence="11" id="KW-0511">Multifunctional enzyme</keyword>
<dbReference type="PANTHER" id="PTHR38011:SF7">
    <property type="entry name" value="2,5-DIAMINO-6-RIBOSYLAMINO-4(3H)-PYRIMIDINONE 5'-PHOSPHATE REDUCTASE"/>
    <property type="match status" value="1"/>
</dbReference>
<evidence type="ECO:0000313" key="14">
    <source>
        <dbReference type="EMBL" id="MFM2486385.1"/>
    </source>
</evidence>
<proteinExistence type="inferred from homology"/>
<dbReference type="EMBL" id="JBEQCT010000008">
    <property type="protein sequence ID" value="MFM2486385.1"/>
    <property type="molecule type" value="Genomic_DNA"/>
</dbReference>
<gene>
    <name evidence="14" type="primary">ribD</name>
    <name evidence="14" type="ORF">ABUE30_15175</name>
</gene>
<evidence type="ECO:0000256" key="3">
    <source>
        <dbReference type="ARBA" id="ARBA00004910"/>
    </source>
</evidence>
<dbReference type="GO" id="GO:0008703">
    <property type="term" value="F:5-amino-6-(5-phosphoribosylamino)uracil reductase activity"/>
    <property type="evidence" value="ECO:0007669"/>
    <property type="project" value="UniProtKB-EC"/>
</dbReference>
<keyword evidence="6 12" id="KW-0686">Riboflavin biosynthesis</keyword>
<dbReference type="InterPro" id="IPR016192">
    <property type="entry name" value="APOBEC/CMP_deaminase_Zn-bd"/>
</dbReference>
<dbReference type="Proteomes" id="UP001629953">
    <property type="component" value="Unassembled WGS sequence"/>
</dbReference>
<evidence type="ECO:0000256" key="8">
    <source>
        <dbReference type="ARBA" id="ARBA00022833"/>
    </source>
</evidence>
<dbReference type="SUPFAM" id="SSF53927">
    <property type="entry name" value="Cytidine deaminase-like"/>
    <property type="match status" value="1"/>
</dbReference>
<dbReference type="InterPro" id="IPR004794">
    <property type="entry name" value="Eubact_RibD"/>
</dbReference>
<evidence type="ECO:0000259" key="13">
    <source>
        <dbReference type="PROSITE" id="PS51747"/>
    </source>
</evidence>
<dbReference type="PIRSF" id="PIRSF006769">
    <property type="entry name" value="RibD"/>
    <property type="match status" value="1"/>
</dbReference>
<dbReference type="PROSITE" id="PS00903">
    <property type="entry name" value="CYT_DCMP_DEAMINASES_1"/>
    <property type="match status" value="1"/>
</dbReference>
<dbReference type="InterPro" id="IPR016193">
    <property type="entry name" value="Cytidine_deaminase-like"/>
</dbReference>
<keyword evidence="8 12" id="KW-0862">Zinc</keyword>
<comment type="caution">
    <text evidence="14">The sequence shown here is derived from an EMBL/GenBank/DDBJ whole genome shotgun (WGS) entry which is preliminary data.</text>
</comment>
<comment type="cofactor">
    <cofactor evidence="12">
        <name>Zn(2+)</name>
        <dbReference type="ChEBI" id="CHEBI:29105"/>
    </cofactor>
    <text evidence="12">Binds 1 zinc ion.</text>
</comment>
<comment type="pathway">
    <text evidence="3 12">Cofactor biosynthesis; riboflavin biosynthesis; 5-amino-6-(D-ribitylamino)uracil from GTP: step 3/4.</text>
</comment>
<keyword evidence="9 12" id="KW-0521">NADP</keyword>
<evidence type="ECO:0000256" key="2">
    <source>
        <dbReference type="ARBA" id="ARBA00004882"/>
    </source>
</evidence>
<evidence type="ECO:0000256" key="10">
    <source>
        <dbReference type="ARBA" id="ARBA00023002"/>
    </source>
</evidence>
<comment type="catalytic activity">
    <reaction evidence="12">
        <text>2,5-diamino-6-hydroxy-4-(5-phosphoribosylamino)-pyrimidine + H2O + H(+) = 5-amino-6-(5-phospho-D-ribosylamino)uracil + NH4(+)</text>
        <dbReference type="Rhea" id="RHEA:21868"/>
        <dbReference type="ChEBI" id="CHEBI:15377"/>
        <dbReference type="ChEBI" id="CHEBI:15378"/>
        <dbReference type="ChEBI" id="CHEBI:28938"/>
        <dbReference type="ChEBI" id="CHEBI:58453"/>
        <dbReference type="ChEBI" id="CHEBI:58614"/>
        <dbReference type="EC" id="3.5.4.26"/>
    </reaction>
</comment>
<dbReference type="InterPro" id="IPR050765">
    <property type="entry name" value="Riboflavin_Biosynth_HTPR"/>
</dbReference>
<comment type="similarity">
    <text evidence="5 12">In the C-terminal section; belongs to the HTP reductase family.</text>
</comment>
<dbReference type="SUPFAM" id="SSF53597">
    <property type="entry name" value="Dihydrofolate reductase-like"/>
    <property type="match status" value="1"/>
</dbReference>
<evidence type="ECO:0000256" key="6">
    <source>
        <dbReference type="ARBA" id="ARBA00022619"/>
    </source>
</evidence>
<keyword evidence="7 12" id="KW-0479">Metal-binding</keyword>
<sequence length="376" mass="40780">MSDFSAQDYAYMARALQLAAKGRFSSAPNPNVGCVLVKAGQIIGEGYHLRAGEPHAEINAMQDALAKGHSLSGASCYVSLEPCCHYGRTPPCAKALIEAEIATVVMAMRDPNPQVAGGGMTMLQAAGVSVKSGLLAVQAERLNAGFLMRMRVNRPRVRLKIAVSLDGRTALANGQSQWITSPLSRQDVQKERAQSHAILSTAETVIADDASLNVRLTQLSASIKLPEPIRQPVRVIIDRRQQLTGQERLFSLPGLIIHVVDKPALRTLGQSLVIPACENWLAQVLSVLAAEQINDLWVEAGATFSGALLEAGLVDELVIYQASLSLGCHAREMAVTHELSELSQATRWRLIEQRRIGDDLKYIYQPKEANSCLQES</sequence>
<dbReference type="Pfam" id="PF00383">
    <property type="entry name" value="dCMP_cyt_deam_1"/>
    <property type="match status" value="1"/>
</dbReference>
<feature type="domain" description="CMP/dCMP-type deaminase" evidence="13">
    <location>
        <begin position="6"/>
        <end position="130"/>
    </location>
</feature>
<protein>
    <recommendedName>
        <fullName evidence="12">Riboflavin biosynthesis protein RibD</fullName>
    </recommendedName>
    <domain>
        <recommendedName>
            <fullName evidence="12">Diaminohydroxyphosphoribosylaminopyrimidine deaminase</fullName>
            <shortName evidence="12">DRAP deaminase</shortName>
            <ecNumber evidence="12">3.5.4.26</ecNumber>
        </recommendedName>
        <alternativeName>
            <fullName evidence="12">Riboflavin-specific deaminase</fullName>
        </alternativeName>
    </domain>
    <domain>
        <recommendedName>
            <fullName evidence="12">5-amino-6-(5-phosphoribosylamino)uracil reductase</fullName>
            <ecNumber evidence="12">1.1.1.193</ecNumber>
        </recommendedName>
        <alternativeName>
            <fullName evidence="12">HTP reductase</fullName>
        </alternativeName>
    </domain>
</protein>
<dbReference type="Pfam" id="PF01872">
    <property type="entry name" value="RibD_C"/>
    <property type="match status" value="1"/>
</dbReference>